<accession>A0ABW5CED8</accession>
<reference evidence="9" key="1">
    <citation type="journal article" date="2019" name="Int. J. Syst. Evol. Microbiol.">
        <title>The Global Catalogue of Microorganisms (GCM) 10K type strain sequencing project: providing services to taxonomists for standard genome sequencing and annotation.</title>
        <authorList>
            <consortium name="The Broad Institute Genomics Platform"/>
            <consortium name="The Broad Institute Genome Sequencing Center for Infectious Disease"/>
            <person name="Wu L."/>
            <person name="Ma J."/>
        </authorList>
    </citation>
    <scope>NUCLEOTIDE SEQUENCE [LARGE SCALE GENOMIC DNA]</scope>
    <source>
        <strain evidence="9">KCTC 15012</strain>
    </source>
</reference>
<feature type="transmembrane region" description="Helical" evidence="6">
    <location>
        <begin position="258"/>
        <end position="278"/>
    </location>
</feature>
<evidence type="ECO:0000256" key="6">
    <source>
        <dbReference type="SAM" id="Phobius"/>
    </source>
</evidence>
<feature type="transmembrane region" description="Helical" evidence="6">
    <location>
        <begin position="809"/>
        <end position="832"/>
    </location>
</feature>
<feature type="transmembrane region" description="Helical" evidence="6">
    <location>
        <begin position="352"/>
        <end position="372"/>
    </location>
</feature>
<dbReference type="EMBL" id="JBHUIY010000021">
    <property type="protein sequence ID" value="MFD2234413.1"/>
    <property type="molecule type" value="Genomic_DNA"/>
</dbReference>
<organism evidence="8 9">
    <name type="scientific">Phaeospirillum tilakii</name>
    <dbReference type="NCBI Taxonomy" id="741673"/>
    <lineage>
        <taxon>Bacteria</taxon>
        <taxon>Pseudomonadati</taxon>
        <taxon>Pseudomonadota</taxon>
        <taxon>Alphaproteobacteria</taxon>
        <taxon>Rhodospirillales</taxon>
        <taxon>Rhodospirillaceae</taxon>
        <taxon>Phaeospirillum</taxon>
    </lineage>
</organism>
<keyword evidence="5 6" id="KW-0472">Membrane</keyword>
<feature type="domain" description="ABC3 transporter permease C-terminal" evidence="7">
    <location>
        <begin position="728"/>
        <end position="838"/>
    </location>
</feature>
<feature type="transmembrane region" description="Helical" evidence="6">
    <location>
        <begin position="772"/>
        <end position="797"/>
    </location>
</feature>
<evidence type="ECO:0000256" key="1">
    <source>
        <dbReference type="ARBA" id="ARBA00004651"/>
    </source>
</evidence>
<keyword evidence="4 6" id="KW-1133">Transmembrane helix</keyword>
<dbReference type="InterPro" id="IPR038766">
    <property type="entry name" value="Membrane_comp_ABC_pdt"/>
</dbReference>
<keyword evidence="9" id="KW-1185">Reference proteome</keyword>
<protein>
    <submittedName>
        <fullName evidence="8">ABC transporter permease</fullName>
    </submittedName>
</protein>
<evidence type="ECO:0000256" key="2">
    <source>
        <dbReference type="ARBA" id="ARBA00022475"/>
    </source>
</evidence>
<evidence type="ECO:0000256" key="4">
    <source>
        <dbReference type="ARBA" id="ARBA00022989"/>
    </source>
</evidence>
<feature type="transmembrane region" description="Helical" evidence="6">
    <location>
        <begin position="472"/>
        <end position="504"/>
    </location>
</feature>
<feature type="transmembrane region" description="Helical" evidence="6">
    <location>
        <begin position="404"/>
        <end position="423"/>
    </location>
</feature>
<dbReference type="Proteomes" id="UP001597296">
    <property type="component" value="Unassembled WGS sequence"/>
</dbReference>
<feature type="transmembrane region" description="Helical" evidence="6">
    <location>
        <begin position="429"/>
        <end position="451"/>
    </location>
</feature>
<evidence type="ECO:0000259" key="7">
    <source>
        <dbReference type="Pfam" id="PF02687"/>
    </source>
</evidence>
<name>A0ABW5CED8_9PROT</name>
<feature type="transmembrane region" description="Helical" evidence="6">
    <location>
        <begin position="726"/>
        <end position="747"/>
    </location>
</feature>
<dbReference type="Pfam" id="PF02687">
    <property type="entry name" value="FtsX"/>
    <property type="match status" value="2"/>
</dbReference>
<comment type="caution">
    <text evidence="8">The sequence shown here is derived from an EMBL/GenBank/DDBJ whole genome shotgun (WGS) entry which is preliminary data.</text>
</comment>
<proteinExistence type="predicted"/>
<feature type="transmembrane region" description="Helical" evidence="6">
    <location>
        <begin position="25"/>
        <end position="48"/>
    </location>
</feature>
<dbReference type="RefSeq" id="WP_377316605.1">
    <property type="nucleotide sequence ID" value="NZ_JBHUIY010000021.1"/>
</dbReference>
<evidence type="ECO:0000256" key="5">
    <source>
        <dbReference type="ARBA" id="ARBA00023136"/>
    </source>
</evidence>
<keyword evidence="2" id="KW-1003">Cell membrane</keyword>
<dbReference type="PANTHER" id="PTHR30287:SF1">
    <property type="entry name" value="INNER MEMBRANE PROTEIN"/>
    <property type="match status" value="1"/>
</dbReference>
<evidence type="ECO:0000313" key="8">
    <source>
        <dbReference type="EMBL" id="MFD2234413.1"/>
    </source>
</evidence>
<dbReference type="InterPro" id="IPR003838">
    <property type="entry name" value="ABC3_permease_C"/>
</dbReference>
<evidence type="ECO:0000256" key="3">
    <source>
        <dbReference type="ARBA" id="ARBA00022692"/>
    </source>
</evidence>
<comment type="subcellular location">
    <subcellularLocation>
        <location evidence="1">Cell membrane</location>
        <topology evidence="1">Multi-pass membrane protein</topology>
    </subcellularLocation>
</comment>
<keyword evidence="3 6" id="KW-0812">Transmembrane</keyword>
<dbReference type="PANTHER" id="PTHR30287">
    <property type="entry name" value="MEMBRANE COMPONENT OF PREDICTED ABC SUPERFAMILY METABOLITE UPTAKE TRANSPORTER"/>
    <property type="match status" value="1"/>
</dbReference>
<evidence type="ECO:0000313" key="9">
    <source>
        <dbReference type="Proteomes" id="UP001597296"/>
    </source>
</evidence>
<sequence length="847" mass="86338">MSAVPLALALRLARRELRGGLRAFRLLVVCLALGVGAIAAAGSLRAAVEAGLAGQARALVGGDLALSQPSVPPEPAQRAFLDRLGRVGAVTELRGMVLHGDDRLLVEVKAVDPAYPLVGAVALAPDQSLAGALERRDGVWGAVAEPALLARLGLSPGDRIGLGDATLELRAALTREPDRLAAAIGFGPRLMIAEAALADTGLLRPGSLTRHSLRLVLPEGASPAEARAAIAAAFPQAAWQVRDTAEPAPGLGRFLDSVAAFLTLVGLGALLIGGIGVANATRAYLDGRVATIATLKCLGAPAGLILATYLCLIGALAGLGILLGLAAGALTVPAFAALAIDALPLPPGGGFYPAPLALAAGFGALAALAFTLGPLGRARRIPALALVRLHAVPDGDERRRPDRATLAAVALAAAALAGLAIATSPTRGLAAGFVAACCVLLVLLRGLAWGLARLAARLNRRPRRWLGPPARLALAALARPGSALPGMMLSLGLGLALLATLALVEANLGEAFGRRLPDTAPGWFFIDLQPSQVAPLRALVAGIDPTARLDTAPMVRGRIAAIKGVPVESAAIAPDAAWAARGDRGLSIAATPPAGSRIVAGRWWPEDYAGPPLVSLDRTVAKGFGVGIGDHLTLNVLGREIEVEIASLREIDWASLSMNFAILLSPGSLDGAPYSVIATLRAADAPALAIERAATARFPSLSAIRVREAIETARGVIDRADQAVRATALLTLAAGILVLAAAVTAGARRRGWEAVLLKSLGASRAQIRRATLIEFGLIGLAAAFAATLVGEAAAWALLTLVMKLPWSPLPLHALIPVGAGLGATLVAGLAASRHALAQPAARLLREE</sequence>
<feature type="transmembrane region" description="Helical" evidence="6">
    <location>
        <begin position="319"/>
        <end position="340"/>
    </location>
</feature>
<feature type="domain" description="ABC3 transporter permease C-terminal" evidence="7">
    <location>
        <begin position="265"/>
        <end position="382"/>
    </location>
</feature>
<gene>
    <name evidence="8" type="ORF">ACFSNB_11410</name>
</gene>